<reference evidence="1" key="1">
    <citation type="journal article" date="2021" name="Proc. Natl. Acad. Sci. U.S.A.">
        <title>A Catalog of Tens of Thousands of Viruses from Human Metagenomes Reveals Hidden Associations with Chronic Diseases.</title>
        <authorList>
            <person name="Tisza M.J."/>
            <person name="Buck C.B."/>
        </authorList>
    </citation>
    <scope>NUCLEOTIDE SEQUENCE</scope>
    <source>
        <strain evidence="1">CtXQ014</strain>
    </source>
</reference>
<name>A0A8S5PNU4_9CAUD</name>
<accession>A0A8S5PNU4</accession>
<sequence>MNKKISSRSNVFHFNEIYCLQCGFFSSSCMLH</sequence>
<dbReference type="EMBL" id="BK015465">
    <property type="protein sequence ID" value="DAE08197.1"/>
    <property type="molecule type" value="Genomic_DNA"/>
</dbReference>
<protein>
    <submittedName>
        <fullName evidence="1">Uncharacterized protein</fullName>
    </submittedName>
</protein>
<evidence type="ECO:0000313" key="1">
    <source>
        <dbReference type="EMBL" id="DAE08197.1"/>
    </source>
</evidence>
<proteinExistence type="predicted"/>
<organism evidence="1">
    <name type="scientific">Siphoviridae sp. ctXQ014</name>
    <dbReference type="NCBI Taxonomy" id="2825542"/>
    <lineage>
        <taxon>Viruses</taxon>
        <taxon>Duplodnaviria</taxon>
        <taxon>Heunggongvirae</taxon>
        <taxon>Uroviricota</taxon>
        <taxon>Caudoviricetes</taxon>
    </lineage>
</organism>
<dbReference type="PROSITE" id="PS51257">
    <property type="entry name" value="PROKAR_LIPOPROTEIN"/>
    <property type="match status" value="1"/>
</dbReference>